<dbReference type="Pfam" id="PF03745">
    <property type="entry name" value="DUF309"/>
    <property type="match status" value="1"/>
</dbReference>
<dbReference type="InterPro" id="IPR005500">
    <property type="entry name" value="DUF309"/>
</dbReference>
<dbReference type="AlphaFoldDB" id="A0A8J8CFR6"/>
<protein>
    <submittedName>
        <fullName evidence="1">DUF309 domain-containing protein</fullName>
    </submittedName>
</protein>
<dbReference type="Gene3D" id="1.10.3450.10">
    <property type="entry name" value="TTHA0068-like"/>
    <property type="match status" value="1"/>
</dbReference>
<dbReference type="EMBL" id="JAHEAC010000015">
    <property type="protein sequence ID" value="MBX8643661.1"/>
    <property type="molecule type" value="Genomic_DNA"/>
</dbReference>
<organism evidence="1 2">
    <name type="scientific">Candidatus Sysuiplasma superficiale</name>
    <dbReference type="NCBI Taxonomy" id="2823368"/>
    <lineage>
        <taxon>Archaea</taxon>
        <taxon>Methanobacteriati</taxon>
        <taxon>Thermoplasmatota</taxon>
        <taxon>Thermoplasmata</taxon>
        <taxon>Candidatus Sysuiplasmatales</taxon>
        <taxon>Candidatus Sysuiplasmataceae</taxon>
        <taxon>Candidatus Sysuiplasma</taxon>
    </lineage>
</organism>
<gene>
    <name evidence="1" type="ORF">KIY12_02890</name>
</gene>
<name>A0A8J8CFR6_9ARCH</name>
<dbReference type="PANTHER" id="PTHR34796">
    <property type="entry name" value="EXPRESSED PROTEIN"/>
    <property type="match status" value="1"/>
</dbReference>
<comment type="caution">
    <text evidence="1">The sequence shown here is derived from an EMBL/GenBank/DDBJ whole genome shotgun (WGS) entry which is preliminary data.</text>
</comment>
<reference evidence="1" key="1">
    <citation type="submission" date="2021-05" db="EMBL/GenBank/DDBJ databases">
        <title>Genomic insights into ecological role and evolution of a novel Thermoplasmata order Candidatus Sysuiplasmatales.</title>
        <authorList>
            <person name="Yuan Y."/>
        </authorList>
    </citation>
    <scope>NUCLEOTIDE SEQUENCE</scope>
    <source>
        <strain evidence="1">TUT19-bin139</strain>
    </source>
</reference>
<dbReference type="InterPro" id="IPR023203">
    <property type="entry name" value="TTHA0068_sf"/>
</dbReference>
<sequence>MRKGLRYLVRIENSGHLDVSQYRPLRQRLVAALGSAGCRVNSSRITGIAVEVDFFAPDTESAERGRRILSGIGKVLSYDILSVEKRDERTAAQVMEEARRLFNEERFWEVHEMVEGLWRKAAGRERQILQGIILYAAAYVHYQKNEVPTAIGMLGRALSLLNGEEKMYECFDLGLMRKKAVKMIDTGIVEVFRL</sequence>
<dbReference type="Proteomes" id="UP000750197">
    <property type="component" value="Unassembled WGS sequence"/>
</dbReference>
<evidence type="ECO:0000313" key="1">
    <source>
        <dbReference type="EMBL" id="MBX8643661.1"/>
    </source>
</evidence>
<proteinExistence type="predicted"/>
<evidence type="ECO:0000313" key="2">
    <source>
        <dbReference type="Proteomes" id="UP000750197"/>
    </source>
</evidence>
<dbReference type="PANTHER" id="PTHR34796:SF1">
    <property type="entry name" value="EXPRESSED PROTEIN"/>
    <property type="match status" value="1"/>
</dbReference>
<dbReference type="SUPFAM" id="SSF140663">
    <property type="entry name" value="TTHA0068-like"/>
    <property type="match status" value="1"/>
</dbReference>
<accession>A0A8J8CFR6</accession>